<sequence length="704" mass="79548">MKILEEPQDTLTQEQAISKFREFIPNFKSEGQQKYFEMIFARKAQNKFYLEIELADLNGFSNELSCSLKYEPSKYITELENELKSYAKSIAQVDEMWQIQITSDENPSKLRALRSSQLNQLVTIQGIVTQISQPYQKTKVMSLQCKNCGNNLKLYQGEGLEIEQIPRICQRQNMDPQAQGSEECPKDPYIIVPEECEIIDQQFCRIQELNENIPTGEIPRTFNVSLDKYLIDRVVPGQTITISGVYKIMQKKQVNNKGMPTGLKLPYIQALGIKKLQSKQRYHFTNQEITDFKNYAKMPNFFEKISQNIAPQIYGHETVKQVITCQLFGGSKKVLPDKTRLRGDINVLLIGDPSTGKSQFLKFIEKISPVSVYTSGKGSSAAGLTASVVRNFSTGEFSIEGGAMVLADGGIVCIDEFDKMRAEDRVAIHEAMEQQTISVSKAGFTTKLNSRCSVLAAANPIFGSYSEGKDISEQIELQTTILSRFDSIFIIRDPKNREHDSKIVDHILNIHSNQQDDQNKQNDNLDIKLFQRYISYAKTHIDPRLSPQASEAIVNLYVNDREKAKEQGNSKSKKHHIPITVRQLEALIRLSESIAKLHLSETVTTQHIEYAHKLFTESTMNAIGGGGDAIGITQDAQTMQLVQKIEQAVKGLINIGGRKKTSDVRRTLSSLYKNEQAIDYAISNLIKSDQFKFISGNHGLQRVR</sequence>
<keyword evidence="10" id="KW-0131">Cell cycle</keyword>
<keyword evidence="6 9" id="KW-0067">ATP-binding</keyword>
<name>A0A0V0R6T9_PSEPJ</name>
<dbReference type="InterPro" id="IPR027925">
    <property type="entry name" value="MCM_N"/>
</dbReference>
<dbReference type="PROSITE" id="PS00847">
    <property type="entry name" value="MCM_1"/>
    <property type="match status" value="1"/>
</dbReference>
<keyword evidence="3 9" id="KW-0547">Nucleotide-binding</keyword>
<dbReference type="SMR" id="A0A0V0R6T9"/>
<dbReference type="GO" id="GO:0000727">
    <property type="term" value="P:double-strand break repair via break-induced replication"/>
    <property type="evidence" value="ECO:0007669"/>
    <property type="project" value="TreeGrafter"/>
</dbReference>
<evidence type="ECO:0000256" key="8">
    <source>
        <dbReference type="ARBA" id="ARBA00023242"/>
    </source>
</evidence>
<comment type="similarity">
    <text evidence="9">Belongs to the MCM family.</text>
</comment>
<evidence type="ECO:0000313" key="13">
    <source>
        <dbReference type="Proteomes" id="UP000054937"/>
    </source>
</evidence>
<dbReference type="Gene3D" id="3.30.1640.10">
    <property type="entry name" value="mini-chromosome maintenance (MCM) complex, chain A, domain 1"/>
    <property type="match status" value="1"/>
</dbReference>
<evidence type="ECO:0000256" key="5">
    <source>
        <dbReference type="ARBA" id="ARBA00022806"/>
    </source>
</evidence>
<dbReference type="GO" id="GO:0017116">
    <property type="term" value="F:single-stranded DNA helicase activity"/>
    <property type="evidence" value="ECO:0007669"/>
    <property type="project" value="TreeGrafter"/>
</dbReference>
<dbReference type="InParanoid" id="A0A0V0R6T9"/>
<evidence type="ECO:0000313" key="12">
    <source>
        <dbReference type="EMBL" id="KRX10080.1"/>
    </source>
</evidence>
<accession>A0A0V0R6T9</accession>
<gene>
    <name evidence="12" type="ORF">PPERSA_08483</name>
</gene>
<dbReference type="InterPro" id="IPR027417">
    <property type="entry name" value="P-loop_NTPase"/>
</dbReference>
<keyword evidence="4 10" id="KW-0378">Hydrolase</keyword>
<dbReference type="InterPro" id="IPR033762">
    <property type="entry name" value="MCM_OB"/>
</dbReference>
<dbReference type="PRINTS" id="PR01657">
    <property type="entry name" value="MCMFAMILY"/>
</dbReference>
<dbReference type="EMBL" id="LDAU01000040">
    <property type="protein sequence ID" value="KRX10080.1"/>
    <property type="molecule type" value="Genomic_DNA"/>
</dbReference>
<evidence type="ECO:0000256" key="4">
    <source>
        <dbReference type="ARBA" id="ARBA00022801"/>
    </source>
</evidence>
<dbReference type="GO" id="GO:0005634">
    <property type="term" value="C:nucleus"/>
    <property type="evidence" value="ECO:0007669"/>
    <property type="project" value="UniProtKB-SubCell"/>
</dbReference>
<reference evidence="12 13" key="1">
    <citation type="journal article" date="2015" name="Sci. Rep.">
        <title>Genome of the facultative scuticociliatosis pathogen Pseudocohnilembus persalinus provides insight into its virulence through horizontal gene transfer.</title>
        <authorList>
            <person name="Xiong J."/>
            <person name="Wang G."/>
            <person name="Cheng J."/>
            <person name="Tian M."/>
            <person name="Pan X."/>
            <person name="Warren A."/>
            <person name="Jiang C."/>
            <person name="Yuan D."/>
            <person name="Miao W."/>
        </authorList>
    </citation>
    <scope>NUCLEOTIDE SEQUENCE [LARGE SCALE GENOMIC DNA]</scope>
    <source>
        <strain evidence="12">36N120E</strain>
    </source>
</reference>
<organism evidence="12 13">
    <name type="scientific">Pseudocohnilembus persalinus</name>
    <name type="common">Ciliate</name>
    <dbReference type="NCBI Taxonomy" id="266149"/>
    <lineage>
        <taxon>Eukaryota</taxon>
        <taxon>Sar</taxon>
        <taxon>Alveolata</taxon>
        <taxon>Ciliophora</taxon>
        <taxon>Intramacronucleata</taxon>
        <taxon>Oligohymenophorea</taxon>
        <taxon>Scuticociliatia</taxon>
        <taxon>Philasterida</taxon>
        <taxon>Pseudocohnilembidae</taxon>
        <taxon>Pseudocohnilembus</taxon>
    </lineage>
</organism>
<keyword evidence="2 10" id="KW-0235">DNA replication</keyword>
<dbReference type="GO" id="GO:0003688">
    <property type="term" value="F:DNA replication origin binding"/>
    <property type="evidence" value="ECO:0007669"/>
    <property type="project" value="UniProtKB-UniRule"/>
</dbReference>
<evidence type="ECO:0000256" key="2">
    <source>
        <dbReference type="ARBA" id="ARBA00022705"/>
    </source>
</evidence>
<comment type="function">
    <text evidence="10">Acts as component of the MCM2-7 complex (MCM complex) which is the replicative helicase essential for 'once per cell cycle' DNA replication initiation and elongation in eukaryotic cells. The active ATPase sites in the MCM2-7 ring are formed through the interaction surfaces of two neighboring subunits such that a critical structure of a conserved arginine finger motif is provided in trans relative to the ATP-binding site of the Walker A box of the adjacent subunit. The six ATPase active sites, however, are likely to contribute differentially to the complex helicase activity.</text>
</comment>
<dbReference type="GO" id="GO:0016887">
    <property type="term" value="F:ATP hydrolysis activity"/>
    <property type="evidence" value="ECO:0007669"/>
    <property type="project" value="RHEA"/>
</dbReference>
<dbReference type="FunCoup" id="A0A0V0R6T9">
    <property type="interactions" value="405"/>
</dbReference>
<dbReference type="Gene3D" id="2.20.28.10">
    <property type="match status" value="1"/>
</dbReference>
<keyword evidence="8 10" id="KW-0539">Nucleus</keyword>
<dbReference type="EC" id="3.6.4.12" evidence="10"/>
<evidence type="ECO:0000256" key="6">
    <source>
        <dbReference type="ARBA" id="ARBA00022840"/>
    </source>
</evidence>
<evidence type="ECO:0000256" key="7">
    <source>
        <dbReference type="ARBA" id="ARBA00023125"/>
    </source>
</evidence>
<comment type="subunit">
    <text evidence="10">Component of the MCM2-7 complex.</text>
</comment>
<dbReference type="Pfam" id="PF17207">
    <property type="entry name" value="MCM_OB"/>
    <property type="match status" value="1"/>
</dbReference>
<dbReference type="PRINTS" id="PR01661">
    <property type="entry name" value="MCMPROTEIN5"/>
</dbReference>
<dbReference type="InterPro" id="IPR041562">
    <property type="entry name" value="MCM_lid"/>
</dbReference>
<evidence type="ECO:0000256" key="10">
    <source>
        <dbReference type="RuleBase" id="RU368063"/>
    </source>
</evidence>
<dbReference type="Pfam" id="PF14551">
    <property type="entry name" value="MCM_N"/>
    <property type="match status" value="1"/>
</dbReference>
<dbReference type="SUPFAM" id="SSF52540">
    <property type="entry name" value="P-loop containing nucleoside triphosphate hydrolases"/>
    <property type="match status" value="1"/>
</dbReference>
<dbReference type="OMA" id="ITYCKTR"/>
<dbReference type="PROSITE" id="PS50051">
    <property type="entry name" value="MCM_2"/>
    <property type="match status" value="1"/>
</dbReference>
<dbReference type="PANTHER" id="PTHR11630">
    <property type="entry name" value="DNA REPLICATION LICENSING FACTOR MCM FAMILY MEMBER"/>
    <property type="match status" value="1"/>
</dbReference>
<dbReference type="SUPFAM" id="SSF50249">
    <property type="entry name" value="Nucleic acid-binding proteins"/>
    <property type="match status" value="1"/>
</dbReference>
<dbReference type="GO" id="GO:0003697">
    <property type="term" value="F:single-stranded DNA binding"/>
    <property type="evidence" value="ECO:0007669"/>
    <property type="project" value="TreeGrafter"/>
</dbReference>
<keyword evidence="13" id="KW-1185">Reference proteome</keyword>
<evidence type="ECO:0000256" key="1">
    <source>
        <dbReference type="ARBA" id="ARBA00004123"/>
    </source>
</evidence>
<evidence type="ECO:0000259" key="11">
    <source>
        <dbReference type="PROSITE" id="PS50051"/>
    </source>
</evidence>
<dbReference type="GO" id="GO:0042555">
    <property type="term" value="C:MCM complex"/>
    <property type="evidence" value="ECO:0007669"/>
    <property type="project" value="UniProtKB-UniRule"/>
</dbReference>
<dbReference type="InterPro" id="IPR018525">
    <property type="entry name" value="MCM_CS"/>
</dbReference>
<dbReference type="Gene3D" id="3.40.50.300">
    <property type="entry name" value="P-loop containing nucleotide triphosphate hydrolases"/>
    <property type="match status" value="1"/>
</dbReference>
<protein>
    <recommendedName>
        <fullName evidence="10">DNA replication licensing factor MCM5</fullName>
        <ecNumber evidence="10">3.6.4.12</ecNumber>
    </recommendedName>
</protein>
<dbReference type="InterPro" id="IPR031327">
    <property type="entry name" value="MCM"/>
</dbReference>
<comment type="caution">
    <text evidence="12">The sequence shown here is derived from an EMBL/GenBank/DDBJ whole genome shotgun (WGS) entry which is preliminary data.</text>
</comment>
<dbReference type="FunFam" id="3.40.50.300:FF:000501">
    <property type="entry name" value="DNA replication licensing factor MCM7"/>
    <property type="match status" value="1"/>
</dbReference>
<dbReference type="Pfam" id="PF17855">
    <property type="entry name" value="MCM_lid"/>
    <property type="match status" value="1"/>
</dbReference>
<dbReference type="Proteomes" id="UP000054937">
    <property type="component" value="Unassembled WGS sequence"/>
</dbReference>
<dbReference type="InterPro" id="IPR008048">
    <property type="entry name" value="MCM5"/>
</dbReference>
<dbReference type="SMART" id="SM00350">
    <property type="entry name" value="MCM"/>
    <property type="match status" value="1"/>
</dbReference>
<comment type="catalytic activity">
    <reaction evidence="10">
        <text>ATP + H2O = ADP + phosphate + H(+)</text>
        <dbReference type="Rhea" id="RHEA:13065"/>
        <dbReference type="ChEBI" id="CHEBI:15377"/>
        <dbReference type="ChEBI" id="CHEBI:15378"/>
        <dbReference type="ChEBI" id="CHEBI:30616"/>
        <dbReference type="ChEBI" id="CHEBI:43474"/>
        <dbReference type="ChEBI" id="CHEBI:456216"/>
        <dbReference type="EC" id="3.6.4.12"/>
    </reaction>
</comment>
<dbReference type="InterPro" id="IPR001208">
    <property type="entry name" value="MCM_dom"/>
</dbReference>
<dbReference type="GO" id="GO:0005524">
    <property type="term" value="F:ATP binding"/>
    <property type="evidence" value="ECO:0007669"/>
    <property type="project" value="UniProtKB-UniRule"/>
</dbReference>
<feature type="domain" description="MCM C-terminal AAA(+) ATPase" evidence="11">
    <location>
        <begin position="301"/>
        <end position="507"/>
    </location>
</feature>
<dbReference type="AlphaFoldDB" id="A0A0V0R6T9"/>
<dbReference type="PANTHER" id="PTHR11630:SF42">
    <property type="entry name" value="DNA REPLICATION LICENSING FACTOR MCM5"/>
    <property type="match status" value="1"/>
</dbReference>
<dbReference type="InterPro" id="IPR012340">
    <property type="entry name" value="NA-bd_OB-fold"/>
</dbReference>
<keyword evidence="5 10" id="KW-0347">Helicase</keyword>
<evidence type="ECO:0000256" key="9">
    <source>
        <dbReference type="RuleBase" id="RU004070"/>
    </source>
</evidence>
<dbReference type="SMART" id="SM00382">
    <property type="entry name" value="AAA"/>
    <property type="match status" value="1"/>
</dbReference>
<evidence type="ECO:0000256" key="3">
    <source>
        <dbReference type="ARBA" id="ARBA00022741"/>
    </source>
</evidence>
<dbReference type="Gene3D" id="2.40.50.140">
    <property type="entry name" value="Nucleic acid-binding proteins"/>
    <property type="match status" value="1"/>
</dbReference>
<dbReference type="GO" id="GO:0043138">
    <property type="term" value="F:3'-5' DNA helicase activity"/>
    <property type="evidence" value="ECO:0007669"/>
    <property type="project" value="TreeGrafter"/>
</dbReference>
<dbReference type="Pfam" id="PF00493">
    <property type="entry name" value="MCM"/>
    <property type="match status" value="1"/>
</dbReference>
<comment type="subcellular location">
    <subcellularLocation>
        <location evidence="1 10">Nucleus</location>
    </subcellularLocation>
</comment>
<dbReference type="OrthoDB" id="10036721at2759"/>
<dbReference type="InterPro" id="IPR003593">
    <property type="entry name" value="AAA+_ATPase"/>
</dbReference>
<dbReference type="GO" id="GO:0006270">
    <property type="term" value="P:DNA replication initiation"/>
    <property type="evidence" value="ECO:0007669"/>
    <property type="project" value="UniProtKB-UniRule"/>
</dbReference>
<keyword evidence="7 9" id="KW-0238">DNA-binding</keyword>
<proteinExistence type="inferred from homology"/>